<reference evidence="1 2" key="1">
    <citation type="submission" date="2017-03" db="EMBL/GenBank/DDBJ databases">
        <title>Isolation of Levoglucosan Utilizing Bacteria.</title>
        <authorList>
            <person name="Arya A.S."/>
        </authorList>
    </citation>
    <scope>NUCLEOTIDE SEQUENCE [LARGE SCALE GENOMIC DNA]</scope>
    <source>
        <strain evidence="1 2">MEC069</strain>
    </source>
</reference>
<name>A0A4Y8PST5_9BACL</name>
<gene>
    <name evidence="1" type="ORF">B5M42_21925</name>
</gene>
<evidence type="ECO:0000313" key="2">
    <source>
        <dbReference type="Proteomes" id="UP000298246"/>
    </source>
</evidence>
<dbReference type="RefSeq" id="WP_134756786.1">
    <property type="nucleotide sequence ID" value="NZ_MYFO02000002.1"/>
</dbReference>
<accession>A0A4Y8PST5</accession>
<protein>
    <recommendedName>
        <fullName evidence="3">HEAT repeat domain-containing protein</fullName>
    </recommendedName>
</protein>
<keyword evidence="2" id="KW-1185">Reference proteome</keyword>
<evidence type="ECO:0008006" key="3">
    <source>
        <dbReference type="Google" id="ProtNLM"/>
    </source>
</evidence>
<dbReference type="Proteomes" id="UP000298246">
    <property type="component" value="Unassembled WGS sequence"/>
</dbReference>
<organism evidence="1 2">
    <name type="scientific">Paenibacillus athensensis</name>
    <dbReference type="NCBI Taxonomy" id="1967502"/>
    <lineage>
        <taxon>Bacteria</taxon>
        <taxon>Bacillati</taxon>
        <taxon>Bacillota</taxon>
        <taxon>Bacilli</taxon>
        <taxon>Bacillales</taxon>
        <taxon>Paenibacillaceae</taxon>
        <taxon>Paenibacillus</taxon>
    </lineage>
</organism>
<dbReference type="EMBL" id="MYFO01000042">
    <property type="protein sequence ID" value="TFE83852.1"/>
    <property type="molecule type" value="Genomic_DNA"/>
</dbReference>
<comment type="caution">
    <text evidence="1">The sequence shown here is derived from an EMBL/GenBank/DDBJ whole genome shotgun (WGS) entry which is preliminary data.</text>
</comment>
<dbReference type="OrthoDB" id="2677436at2"/>
<dbReference type="AlphaFoldDB" id="A0A4Y8PST5"/>
<evidence type="ECO:0000313" key="1">
    <source>
        <dbReference type="EMBL" id="TFE83852.1"/>
    </source>
</evidence>
<sequence length="299" mass="33459">MDGSRENIVLFPKSVPYYEQQLTQLLQTERYAEALRLLDELLAYPNVDPDKAGQWQSLLIWLQTMCPEAVFPPLAPDEDDTEEALLRSYVAERSAADGAYSGKLLTLLEEGAPEQRSAALEQLAFVDDPAAAAGVRRWLEQGAHHPLLQLQALQTLKQLGATGYVRLRKPGGIADVDIEETPLTAEQVPVQIREMIRRVETISEAEQPDLSYFARQTWQEFLAFAYGTALYAELQTAEEGVVDVWASALHGALQTALFGRADRDELLELYGVTLEMEPLWEEAYETLCGFMALLLPETE</sequence>
<proteinExistence type="predicted"/>